<dbReference type="HOGENOM" id="CLU_3170023_0_0_4"/>
<dbReference type="AlphaFoldDB" id="K9D7T3"/>
<accession>K9D7T3</accession>
<dbReference type="RefSeq" id="WP_005670096.1">
    <property type="nucleotide sequence ID" value="NZ_JH992925.1"/>
</dbReference>
<protein>
    <submittedName>
        <fullName evidence="1">Uncharacterized protein</fullName>
    </submittedName>
</protein>
<dbReference type="PATRIC" id="fig|883126.3.peg.4452"/>
<keyword evidence="2" id="KW-1185">Reference proteome</keyword>
<organism evidence="1 2">
    <name type="scientific">Massilia timonae CCUG 45783</name>
    <dbReference type="NCBI Taxonomy" id="883126"/>
    <lineage>
        <taxon>Bacteria</taxon>
        <taxon>Pseudomonadati</taxon>
        <taxon>Pseudomonadota</taxon>
        <taxon>Betaproteobacteria</taxon>
        <taxon>Burkholderiales</taxon>
        <taxon>Oxalobacteraceae</taxon>
        <taxon>Telluria group</taxon>
        <taxon>Massilia</taxon>
    </lineage>
</organism>
<comment type="caution">
    <text evidence="1">The sequence shown here is derived from an EMBL/GenBank/DDBJ whole genome shotgun (WGS) entry which is preliminary data.</text>
</comment>
<sequence>MRIQTDHMTASRVDVTLILLPMIGVEEAERMTACADVLQTIIERVLT</sequence>
<dbReference type="EMBL" id="AGZI01000058">
    <property type="protein sequence ID" value="EKU80303.1"/>
    <property type="molecule type" value="Genomic_DNA"/>
</dbReference>
<reference evidence="1 2" key="1">
    <citation type="submission" date="2012-09" db="EMBL/GenBank/DDBJ databases">
        <title>The Genome Sequence of Massilia timonae CCUG 45783.</title>
        <authorList>
            <consortium name="The Broad Institute Genome Sequencing Platform"/>
            <person name="Earl A."/>
            <person name="Ward D."/>
            <person name="Feldgarden M."/>
            <person name="Gevers D."/>
            <person name="Huys G."/>
            <person name="Walker B."/>
            <person name="Young S.K."/>
            <person name="Zeng Q."/>
            <person name="Gargeya S."/>
            <person name="Fitzgerald M."/>
            <person name="Haas B."/>
            <person name="Abouelleil A."/>
            <person name="Alvarado L."/>
            <person name="Arachchi H.M."/>
            <person name="Berlin A.M."/>
            <person name="Chapman S.B."/>
            <person name="Goldberg J."/>
            <person name="Griggs A."/>
            <person name="Gujja S."/>
            <person name="Hansen M."/>
            <person name="Howarth C."/>
            <person name="Imamovic A."/>
            <person name="Larimer J."/>
            <person name="McCowen C."/>
            <person name="Montmayeur A."/>
            <person name="Murphy C."/>
            <person name="Neiman D."/>
            <person name="Pearson M."/>
            <person name="Priest M."/>
            <person name="Roberts A."/>
            <person name="Saif S."/>
            <person name="Shea T."/>
            <person name="Sisk P."/>
            <person name="Sykes S."/>
            <person name="Wortman J."/>
            <person name="Nusbaum C."/>
            <person name="Birren B."/>
        </authorList>
    </citation>
    <scope>NUCLEOTIDE SEQUENCE [LARGE SCALE GENOMIC DNA]</scope>
    <source>
        <strain evidence="1 2">CCUG 45783</strain>
    </source>
</reference>
<gene>
    <name evidence="1" type="ORF">HMPREF9710_04415</name>
</gene>
<dbReference type="Proteomes" id="UP000009874">
    <property type="component" value="Unassembled WGS sequence"/>
</dbReference>
<name>K9D7T3_9BURK</name>
<evidence type="ECO:0000313" key="1">
    <source>
        <dbReference type="EMBL" id="EKU80303.1"/>
    </source>
</evidence>
<evidence type="ECO:0000313" key="2">
    <source>
        <dbReference type="Proteomes" id="UP000009874"/>
    </source>
</evidence>
<proteinExistence type="predicted"/>